<sequence length="290" mass="31361">MRINRAFFARLALALFTPALQSAAAGQPPKRIVSLNLCADQYLIALADPGQIAGLSQFARDPALSYYADRARSFPTASRSAERILLLKPDLVVGAPFRQREALVSLKARGVPMVDLPRKDDLAGIEETITLMADKVGHPERGRALVASIRARIAGIGPAPGKGRVAAYYQRQGFLTGTGTLVDDMMTRLGLVNLARRLDLPPLSRLSIEQMAIAHPDFLVLESATAQVTDRGTEMLHHPLLERTIAPAHRLYIPQALTVCGGPSYPAALELLAARLRNADRTERAGIAAH</sequence>
<dbReference type="InterPro" id="IPR050902">
    <property type="entry name" value="ABC_Transporter_SBP"/>
</dbReference>
<dbReference type="Gene3D" id="3.40.50.1980">
    <property type="entry name" value="Nitrogenase molybdenum iron protein domain"/>
    <property type="match status" value="2"/>
</dbReference>
<dbReference type="PROSITE" id="PS50983">
    <property type="entry name" value="FE_B12_PBP"/>
    <property type="match status" value="1"/>
</dbReference>
<evidence type="ECO:0000313" key="2">
    <source>
        <dbReference type="EMBL" id="CUS44049.1"/>
    </source>
</evidence>
<organism evidence="2">
    <name type="scientific">hydrothermal vent metagenome</name>
    <dbReference type="NCBI Taxonomy" id="652676"/>
    <lineage>
        <taxon>unclassified sequences</taxon>
        <taxon>metagenomes</taxon>
        <taxon>ecological metagenomes</taxon>
    </lineage>
</organism>
<name>A0A160TL15_9ZZZZ</name>
<protein>
    <submittedName>
        <fullName evidence="2">Vitamin B12 ABC transporter, B12-binding component BtuF</fullName>
    </submittedName>
</protein>
<dbReference type="AlphaFoldDB" id="A0A160TL15"/>
<evidence type="ECO:0000259" key="1">
    <source>
        <dbReference type="PROSITE" id="PS50983"/>
    </source>
</evidence>
<dbReference type="EMBL" id="CZQE01000103">
    <property type="protein sequence ID" value="CUS44049.1"/>
    <property type="molecule type" value="Genomic_DNA"/>
</dbReference>
<proteinExistence type="predicted"/>
<dbReference type="InterPro" id="IPR002491">
    <property type="entry name" value="ABC_transptr_periplasmic_BD"/>
</dbReference>
<dbReference type="SUPFAM" id="SSF53807">
    <property type="entry name" value="Helical backbone' metal receptor"/>
    <property type="match status" value="1"/>
</dbReference>
<feature type="domain" description="Fe/B12 periplasmic-binding" evidence="1">
    <location>
        <begin position="31"/>
        <end position="284"/>
    </location>
</feature>
<dbReference type="PANTHER" id="PTHR30535:SF34">
    <property type="entry name" value="MOLYBDATE-BINDING PROTEIN MOLA"/>
    <property type="match status" value="1"/>
</dbReference>
<reference evidence="2" key="1">
    <citation type="submission" date="2015-10" db="EMBL/GenBank/DDBJ databases">
        <authorList>
            <person name="Gilbert D.G."/>
        </authorList>
    </citation>
    <scope>NUCLEOTIDE SEQUENCE</scope>
</reference>
<gene>
    <name evidence="2" type="ORF">MGWOODY_Smn2723</name>
</gene>
<dbReference type="Pfam" id="PF01497">
    <property type="entry name" value="Peripla_BP_2"/>
    <property type="match status" value="1"/>
</dbReference>
<dbReference type="PANTHER" id="PTHR30535">
    <property type="entry name" value="VITAMIN B12-BINDING PROTEIN"/>
    <property type="match status" value="1"/>
</dbReference>
<accession>A0A160TL15</accession>